<dbReference type="Pfam" id="PF20360">
    <property type="entry name" value="DUF6655"/>
    <property type="match status" value="1"/>
</dbReference>
<accession>A0A5M6IDM4</accession>
<name>A0A5M6IDM4_9PROT</name>
<keyword evidence="2" id="KW-1185">Reference proteome</keyword>
<reference evidence="1 2" key="1">
    <citation type="submission" date="2019-09" db="EMBL/GenBank/DDBJ databases">
        <title>Genome sequence of Roseospira marina, one of the more divergent members of the non-sulfur purple photosynthetic bacterial family, the Rhodospirillaceae.</title>
        <authorList>
            <person name="Meyer T."/>
            <person name="Kyndt J."/>
        </authorList>
    </citation>
    <scope>NUCLEOTIDE SEQUENCE [LARGE SCALE GENOMIC DNA]</scope>
    <source>
        <strain evidence="1 2">DSM 15113</strain>
    </source>
</reference>
<evidence type="ECO:0000313" key="2">
    <source>
        <dbReference type="Proteomes" id="UP000324065"/>
    </source>
</evidence>
<sequence>MTPTPSQPRRKGSDAGVRRTVGVLVVGLVLAGLAGCASQNVTTPERSASEQLLISTAADRAAESLAETLPVTGPVYVDAINFDGYDERYAIGAIRDALLRNGARLTQTREAADTIVEIRAGALSIDREEALVGMPSLTLPIPLSDTVSTPELAVFKKDLAQGVAKIAATAYDAETGALVASTGPTYGFSNKAVWTLLLVLTWDTSDLIGDDARPSPEPWE</sequence>
<dbReference type="EMBL" id="VWPJ01000005">
    <property type="protein sequence ID" value="KAA5606172.1"/>
    <property type="molecule type" value="Genomic_DNA"/>
</dbReference>
<dbReference type="RefSeq" id="WP_150061694.1">
    <property type="nucleotide sequence ID" value="NZ_JACHII010000007.1"/>
</dbReference>
<evidence type="ECO:0000313" key="1">
    <source>
        <dbReference type="EMBL" id="KAA5606172.1"/>
    </source>
</evidence>
<dbReference type="InterPro" id="IPR046596">
    <property type="entry name" value="DUF6655"/>
</dbReference>
<proteinExistence type="predicted"/>
<dbReference type="AlphaFoldDB" id="A0A5M6IDM4"/>
<dbReference type="OrthoDB" id="7302561at2"/>
<protein>
    <submittedName>
        <fullName evidence="1">Uncharacterized protein</fullName>
    </submittedName>
</protein>
<gene>
    <name evidence="1" type="ORF">F1188_07025</name>
</gene>
<dbReference type="Proteomes" id="UP000324065">
    <property type="component" value="Unassembled WGS sequence"/>
</dbReference>
<organism evidence="1 2">
    <name type="scientific">Roseospira marina</name>
    <dbReference type="NCBI Taxonomy" id="140057"/>
    <lineage>
        <taxon>Bacteria</taxon>
        <taxon>Pseudomonadati</taxon>
        <taxon>Pseudomonadota</taxon>
        <taxon>Alphaproteobacteria</taxon>
        <taxon>Rhodospirillales</taxon>
        <taxon>Rhodospirillaceae</taxon>
        <taxon>Roseospira</taxon>
    </lineage>
</organism>
<comment type="caution">
    <text evidence="1">The sequence shown here is derived from an EMBL/GenBank/DDBJ whole genome shotgun (WGS) entry which is preliminary data.</text>
</comment>